<evidence type="ECO:0000313" key="1">
    <source>
        <dbReference type="EMBL" id="AKA61312.1"/>
    </source>
</evidence>
<dbReference type="GeneID" id="28802274"/>
<keyword evidence="2" id="KW-1185">Reference proteome</keyword>
<dbReference type="EMBL" id="KP881332">
    <property type="protein sequence ID" value="AKA61312.1"/>
    <property type="molecule type" value="Genomic_DNA"/>
</dbReference>
<dbReference type="Proteomes" id="UP000207597">
    <property type="component" value="Segment"/>
</dbReference>
<name>A0A0U1ZUC2_9CAUD</name>
<sequence>MDDFTKLYKKVRRTFTRNKAEWDYTNTGLRTFQLKGTNVCVTLLDSIARNNTTGYKYNVMSNKVPAIPCNTHQEVIKAIEYKLKN</sequence>
<dbReference type="RefSeq" id="YP_009275818.1">
    <property type="nucleotide sequence ID" value="NC_030933.1"/>
</dbReference>
<dbReference type="KEGG" id="vg:28802274"/>
<protein>
    <submittedName>
        <fullName evidence="1">Uncharacterized protein</fullName>
    </submittedName>
</protein>
<organism evidence="1 2">
    <name type="scientific">Staphylococcus phage Stau2</name>
    <dbReference type="NCBI Taxonomy" id="1200862"/>
    <lineage>
        <taxon>Viruses</taxon>
        <taxon>Duplodnaviria</taxon>
        <taxon>Heunggongvirae</taxon>
        <taxon>Uroviricota</taxon>
        <taxon>Caudoviricetes</taxon>
        <taxon>Herelleviridae</taxon>
        <taxon>Twortvirinae</taxon>
        <taxon>Silviavirus</taxon>
        <taxon>Silviavirus stau2</taxon>
    </lineage>
</organism>
<reference evidence="1 2" key="1">
    <citation type="journal article" date="2016" name="Virus Genes">
        <title>Genomic analysis of Staphylococcus phage Stau2 isolated from medical specimen.</title>
        <authorList>
            <person name="Hsieh S.E."/>
            <person name="Tseng Y.H."/>
            <person name="Lo H.H."/>
            <person name="Chen S.T."/>
            <person name="Wu C.N."/>
        </authorList>
    </citation>
    <scope>NUCLEOTIDE SEQUENCE [LARGE SCALE GENOMIC DNA]</scope>
</reference>
<accession>A0A0U1ZUC2</accession>
<gene>
    <name evidence="1" type="ORF">Stau2_61</name>
</gene>
<proteinExistence type="predicted"/>
<evidence type="ECO:0000313" key="2">
    <source>
        <dbReference type="Proteomes" id="UP000207597"/>
    </source>
</evidence>